<evidence type="ECO:0000313" key="11">
    <source>
        <dbReference type="Proteomes" id="UP000270219"/>
    </source>
</evidence>
<evidence type="ECO:0000256" key="8">
    <source>
        <dbReference type="HAMAP-Rule" id="MF_00728"/>
    </source>
</evidence>
<keyword evidence="11" id="KW-1185">Reference proteome</keyword>
<feature type="topological domain" description="Extracellular" evidence="8">
    <location>
        <begin position="1"/>
        <end position="2"/>
    </location>
</feature>
<keyword evidence="2 8" id="KW-0812">Transmembrane</keyword>
<evidence type="ECO:0000256" key="7">
    <source>
        <dbReference type="ARBA" id="ARBA00023306"/>
    </source>
</evidence>
<dbReference type="GO" id="GO:0005886">
    <property type="term" value="C:plasma membrane"/>
    <property type="evidence" value="ECO:0007669"/>
    <property type="project" value="UniProtKB-SubCell"/>
</dbReference>
<comment type="subcellular location">
    <subcellularLocation>
        <location evidence="8">Cell membrane</location>
        <topology evidence="8">Single-pass membrane protein</topology>
    </subcellularLocation>
    <text evidence="8">Colocalized with FtsZ to the nascent septal site.</text>
</comment>
<dbReference type="GO" id="GO:0005940">
    <property type="term" value="C:septin ring"/>
    <property type="evidence" value="ECO:0007669"/>
    <property type="project" value="InterPro"/>
</dbReference>
<evidence type="ECO:0000256" key="4">
    <source>
        <dbReference type="ARBA" id="ARBA00023054"/>
    </source>
</evidence>
<keyword evidence="5 8" id="KW-0472">Membrane</keyword>
<comment type="similarity">
    <text evidence="8">Belongs to the EzrA family.</text>
</comment>
<name>A0A498D9Q7_9BACI</name>
<feature type="topological domain" description="Cytoplasmic" evidence="8">
    <location>
        <begin position="22"/>
        <end position="564"/>
    </location>
</feature>
<organism evidence="10 11">
    <name type="scientific">Oceanobacillus piezotolerans</name>
    <dbReference type="NCBI Taxonomy" id="2448030"/>
    <lineage>
        <taxon>Bacteria</taxon>
        <taxon>Bacillati</taxon>
        <taxon>Bacillota</taxon>
        <taxon>Bacilli</taxon>
        <taxon>Bacillales</taxon>
        <taxon>Bacillaceae</taxon>
        <taxon>Oceanobacillus</taxon>
    </lineage>
</organism>
<dbReference type="InterPro" id="IPR010379">
    <property type="entry name" value="EzrA"/>
</dbReference>
<reference evidence="10 11" key="1">
    <citation type="submission" date="2018-10" db="EMBL/GenBank/DDBJ databases">
        <title>Oceanobacillus sp. YLB-02 draft genome.</title>
        <authorList>
            <person name="Yu L."/>
        </authorList>
    </citation>
    <scope>NUCLEOTIDE SEQUENCE [LARGE SCALE GENOMIC DNA]</scope>
    <source>
        <strain evidence="10 11">YLB-02</strain>
    </source>
</reference>
<sequence>MAYIIGIILVIIVLLIIGLILRKRIYDLVDKYENWKLDIMGRNVASQLSRIKTLNLSGETQERFEMWKGRWEDIITKELPDIEEHLFDAEEAADRFLISKAKKILKEVETILQSIEKDIEQILAGLDELLDSEETSRKEVEELEPGIKSLRKQISQNRYQYGKAELYFEEEIDKLEDALKSYHELVGAGNYIEAKEVVLGIKYDREIVEEQLNTFPSIYKKCRHDLPVVLDNLLSGIKEMKEEGYRVEHLAFEKEINSYQNQLVELTKLLDKGEMETAEKSLSDMEERINEMYQLLEKEAIAKNYLDSKLPVFTESISSISNKYNVMKEEVEALKKAYFFEDSDMEKYLSLGKTISSLQEQLEEILEENKEVGHSELRESMETNFQKLEELTEDLEEFKERIHSLRKDELEAREQLDHMRKRLYHINRKLKKSNIPGVPTFIWNSIDQTTEKNNQVITALEGKPLDMSLVQKALTEANYALEQTVEQTDIMLDQAYLTEQVIQYANRYRSKYPLLAAKLIEAERLFRNYEYELALETAAKAIEEVEPGALKNIEEAQTTNIVGQ</sequence>
<keyword evidence="3 8" id="KW-1133">Transmembrane helix</keyword>
<protein>
    <recommendedName>
        <fullName evidence="8">Septation ring formation regulator EzrA</fullName>
    </recommendedName>
</protein>
<keyword evidence="4 8" id="KW-0175">Coiled coil</keyword>
<evidence type="ECO:0000256" key="9">
    <source>
        <dbReference type="SAM" id="Phobius"/>
    </source>
</evidence>
<proteinExistence type="inferred from homology"/>
<keyword evidence="6 8" id="KW-0717">Septation</keyword>
<dbReference type="NCBIfam" id="NF003413">
    <property type="entry name" value="PRK04778.1-7"/>
    <property type="match status" value="1"/>
</dbReference>
<dbReference type="HAMAP" id="MF_00728">
    <property type="entry name" value="EzrA"/>
    <property type="match status" value="1"/>
</dbReference>
<evidence type="ECO:0000256" key="2">
    <source>
        <dbReference type="ARBA" id="ARBA00022692"/>
    </source>
</evidence>
<keyword evidence="1 8" id="KW-0132">Cell division</keyword>
<dbReference type="OrthoDB" id="1654473at2"/>
<evidence type="ECO:0000256" key="3">
    <source>
        <dbReference type="ARBA" id="ARBA00022989"/>
    </source>
</evidence>
<dbReference type="Pfam" id="PF06160">
    <property type="entry name" value="EzrA"/>
    <property type="match status" value="1"/>
</dbReference>
<feature type="coiled-coil region" evidence="8">
    <location>
        <begin position="98"/>
        <end position="132"/>
    </location>
</feature>
<gene>
    <name evidence="8 10" type="primary">ezrA</name>
    <name evidence="10" type="ORF">D8M04_00760</name>
</gene>
<feature type="coiled-coil region" evidence="8">
    <location>
        <begin position="249"/>
        <end position="422"/>
    </location>
</feature>
<dbReference type="GO" id="GO:0000921">
    <property type="term" value="P:septin ring assembly"/>
    <property type="evidence" value="ECO:0007669"/>
    <property type="project" value="InterPro"/>
</dbReference>
<evidence type="ECO:0000256" key="1">
    <source>
        <dbReference type="ARBA" id="ARBA00022618"/>
    </source>
</evidence>
<accession>A0A498D9Q7</accession>
<dbReference type="RefSeq" id="WP_121520428.1">
    <property type="nucleotide sequence ID" value="NZ_RCHR01000001.1"/>
</dbReference>
<evidence type="ECO:0000256" key="6">
    <source>
        <dbReference type="ARBA" id="ARBA00023210"/>
    </source>
</evidence>
<dbReference type="Proteomes" id="UP000270219">
    <property type="component" value="Unassembled WGS sequence"/>
</dbReference>
<comment type="caution">
    <text evidence="10">The sequence shown here is derived from an EMBL/GenBank/DDBJ whole genome shotgun (WGS) entry which is preliminary data.</text>
</comment>
<evidence type="ECO:0000256" key="5">
    <source>
        <dbReference type="ARBA" id="ARBA00023136"/>
    </source>
</evidence>
<keyword evidence="7 8" id="KW-0131">Cell cycle</keyword>
<dbReference type="GO" id="GO:0000917">
    <property type="term" value="P:division septum assembly"/>
    <property type="evidence" value="ECO:0007669"/>
    <property type="project" value="UniProtKB-KW"/>
</dbReference>
<evidence type="ECO:0000313" key="10">
    <source>
        <dbReference type="EMBL" id="RLL47844.1"/>
    </source>
</evidence>
<comment type="function">
    <text evidence="8">Negative regulator of FtsZ ring formation; modulates the frequency and position of FtsZ ring formation. Inhibits FtsZ ring formation at polar sites. Interacts either with FtsZ or with one of its binding partners to promote depolymerization.</text>
</comment>
<feature type="transmembrane region" description="Helical" evidence="9">
    <location>
        <begin position="6"/>
        <end position="22"/>
    </location>
</feature>
<dbReference type="AlphaFoldDB" id="A0A498D9Q7"/>
<dbReference type="EMBL" id="RCHR01000001">
    <property type="protein sequence ID" value="RLL47844.1"/>
    <property type="molecule type" value="Genomic_DNA"/>
</dbReference>
<keyword evidence="8" id="KW-1003">Cell membrane</keyword>